<dbReference type="Proteomes" id="UP000626109">
    <property type="component" value="Unassembled WGS sequence"/>
</dbReference>
<reference evidence="2" key="1">
    <citation type="submission" date="2021-02" db="EMBL/GenBank/DDBJ databases">
        <authorList>
            <person name="Dougan E. K."/>
            <person name="Rhodes N."/>
            <person name="Thang M."/>
            <person name="Chan C."/>
        </authorList>
    </citation>
    <scope>NUCLEOTIDE SEQUENCE</scope>
</reference>
<protein>
    <submittedName>
        <fullName evidence="2">Uncharacterized protein</fullName>
    </submittedName>
</protein>
<proteinExistence type="predicted"/>
<dbReference type="EMBL" id="CAJNNW010003634">
    <property type="protein sequence ID" value="CAE8645582.1"/>
    <property type="molecule type" value="Genomic_DNA"/>
</dbReference>
<gene>
    <name evidence="2" type="ORF">PGLA2088_LOCUS4027</name>
</gene>
<dbReference type="AlphaFoldDB" id="A0A813I731"/>
<evidence type="ECO:0000256" key="1">
    <source>
        <dbReference type="SAM" id="MobiDB-lite"/>
    </source>
</evidence>
<evidence type="ECO:0000313" key="2">
    <source>
        <dbReference type="EMBL" id="CAE8645582.1"/>
    </source>
</evidence>
<comment type="caution">
    <text evidence="2">The sequence shown here is derived from an EMBL/GenBank/DDBJ whole genome shotgun (WGS) entry which is preliminary data.</text>
</comment>
<organism evidence="2 3">
    <name type="scientific">Polarella glacialis</name>
    <name type="common">Dinoflagellate</name>
    <dbReference type="NCBI Taxonomy" id="89957"/>
    <lineage>
        <taxon>Eukaryota</taxon>
        <taxon>Sar</taxon>
        <taxon>Alveolata</taxon>
        <taxon>Dinophyceae</taxon>
        <taxon>Suessiales</taxon>
        <taxon>Suessiaceae</taxon>
        <taxon>Polarella</taxon>
    </lineage>
</organism>
<accession>A0A813I731</accession>
<name>A0A813I731_POLGL</name>
<sequence>MAFSFLPQGAATAQKGPGARRLVEVGLLLLASGRSISGEPLACFSEESLFPEHLCCDTTFGPVGFAKCWDETYTFVACCVHPPVCSSELSEEVWSFMSPSSQNTFRDFWRSSGFYEIGRVRRDSANCSMAFLASRVLAFTKLDWKAQWDVLQAPDRAILSSNFQLRAIVEALRSLAEEIPWWQLVSSQPWSSFLLGRLYGHAKKLAYYLMSDGMPILHGRLPVSDSSDSPADEEFRQLVKRRLNLGLPLPVDEARAYVAAEAKGKDGVSRKISRPQFGRVTAALVRAASVLTRSSAAPADLTVLAEAKEAVEEAQREFRIWAGRNEYTDLFFTRWPLLRLLEFLASLLDPGVARKPLQPEPREVLVLSCSDEALGEKINFEIPDSFGWTFRRFSPLAPSGGCGAALRGAVLQEAAVEAGEKRTAKQRWVLLLSPFTWEWDARHAGSVREALWMLQDPGTAAVGFPTVGRNRTWTWPLRRIDLAASDSEPPEPASSRPLLRRGELRYLPYPTGYHGSVRFCAAGDSTSGTRAYRLDTLARLITEAQAVSTAELLVELDILARRKAIGPGRTALACMVPPLHEESYLSHVELSESLAARLGLEEVHFGDGARRFHGPASALPSSCAAALPLRELPSQLKAPEIHRDQAQLQPSDAEVFVVYCGPLALERSLAESSKNLRWGQLLLRKPLSACADELRSASWKVPRDSWVLLLSPFTWDEQLAHPPPGAVLAAMRKLQQVPEAISVGFPTLGKDASWRWPAGRLRVGYWKLQARPLQNATAGPTSSPLPEGCELGDITSGTRLYRPGVLPVLLQKSVAPDAGTLLAELDLLAKLGKAPTFRLPDDQKRLRSSRRFPRPGQRVTGPALTCAGEPSHEEPFGAQAELSEVFADRYQLEAAQFQQGQAAVVHERCLGTNGTQPWGLAHLHSDQRLATRLCHRRHLEEFSGRVVSWWHALDPERHFASAKQGTLLTAMVRGGDVSMMPWDSDLELALYSTGPNPVLSWCELDLQFKEQGDCIVRRLRQELGESVTWGTDFLAQWLHEEYLTVAKFRADVGGMLDINFEGHVPRMPIAVRMFGHTEVRVSWPIWEYLFFEVFRGSFEKKVGTSGNIASSVGQCGSDHTACIPDCQQDPSEGPCIFEFDDFFAHSRDPEGNLFSREAAGEECQDREEKRIMHSWRLLLLFVVSIVEAESWVMCSRVQS</sequence>
<evidence type="ECO:0000313" key="3">
    <source>
        <dbReference type="Proteomes" id="UP000626109"/>
    </source>
</evidence>
<feature type="region of interest" description="Disordered" evidence="1">
    <location>
        <begin position="848"/>
        <end position="870"/>
    </location>
</feature>